<dbReference type="Proteomes" id="UP001629113">
    <property type="component" value="Unassembled WGS sequence"/>
</dbReference>
<evidence type="ECO:0000313" key="3">
    <source>
        <dbReference type="Proteomes" id="UP001629113"/>
    </source>
</evidence>
<sequence>MSGSPPLPSRRNPEASGRGHGGYGPGQDVFRGALTPQSDQADPNRRQHLRPYHPEQHLVGASYASPQVEDTAMHYQYQQGLRQPIPQQQPPQQQYYSAHQTPSQPPIQYQLQNRQPITEAADQHSPKPQRKTKGHVASACVPCKKAHLR</sequence>
<feature type="compositionally biased region" description="Low complexity" evidence="1">
    <location>
        <begin position="76"/>
        <end position="96"/>
    </location>
</feature>
<accession>A0ABR4P915</accession>
<feature type="region of interest" description="Disordered" evidence="1">
    <location>
        <begin position="1"/>
        <end position="149"/>
    </location>
</feature>
<feature type="compositionally biased region" description="Polar residues" evidence="1">
    <location>
        <begin position="97"/>
        <end position="116"/>
    </location>
</feature>
<evidence type="ECO:0000313" key="2">
    <source>
        <dbReference type="EMBL" id="KAL3419789.1"/>
    </source>
</evidence>
<organism evidence="2 3">
    <name type="scientific">Phlyctema vagabunda</name>
    <dbReference type="NCBI Taxonomy" id="108571"/>
    <lineage>
        <taxon>Eukaryota</taxon>
        <taxon>Fungi</taxon>
        <taxon>Dikarya</taxon>
        <taxon>Ascomycota</taxon>
        <taxon>Pezizomycotina</taxon>
        <taxon>Leotiomycetes</taxon>
        <taxon>Helotiales</taxon>
        <taxon>Dermateaceae</taxon>
        <taxon>Phlyctema</taxon>
    </lineage>
</organism>
<comment type="caution">
    <text evidence="2">The sequence shown here is derived from an EMBL/GenBank/DDBJ whole genome shotgun (WGS) entry which is preliminary data.</text>
</comment>
<keyword evidence="3" id="KW-1185">Reference proteome</keyword>
<reference evidence="2 3" key="1">
    <citation type="submission" date="2024-06" db="EMBL/GenBank/DDBJ databases">
        <title>Complete genome of Phlyctema vagabunda strain 19-DSS-EL-015.</title>
        <authorList>
            <person name="Fiorenzani C."/>
        </authorList>
    </citation>
    <scope>NUCLEOTIDE SEQUENCE [LARGE SCALE GENOMIC DNA]</scope>
    <source>
        <strain evidence="2 3">19-DSS-EL-015</strain>
    </source>
</reference>
<name>A0ABR4P915_9HELO</name>
<gene>
    <name evidence="2" type="ORF">PVAG01_08287</name>
</gene>
<protein>
    <submittedName>
        <fullName evidence="2">Uncharacterized protein</fullName>
    </submittedName>
</protein>
<proteinExistence type="predicted"/>
<dbReference type="EMBL" id="JBFCZG010000007">
    <property type="protein sequence ID" value="KAL3419789.1"/>
    <property type="molecule type" value="Genomic_DNA"/>
</dbReference>
<evidence type="ECO:0000256" key="1">
    <source>
        <dbReference type="SAM" id="MobiDB-lite"/>
    </source>
</evidence>